<feature type="domain" description="HTH cro/C1-type" evidence="2">
    <location>
        <begin position="13"/>
        <end position="67"/>
    </location>
</feature>
<dbReference type="Proteomes" id="UP000651738">
    <property type="component" value="Unassembled WGS sequence"/>
</dbReference>
<protein>
    <submittedName>
        <fullName evidence="3">Helix-turn-helix domain-containing protein</fullName>
    </submittedName>
</protein>
<dbReference type="SUPFAM" id="SSF51182">
    <property type="entry name" value="RmlC-like cupins"/>
    <property type="match status" value="1"/>
</dbReference>
<reference evidence="3 4" key="1">
    <citation type="submission" date="2020-12" db="EMBL/GenBank/DDBJ databases">
        <title>Draft genome sequence of Halomonas pacifica strain CARE-V15.</title>
        <authorList>
            <person name="Vignesh N."/>
            <person name="Thabitha A."/>
            <person name="Saravanan R."/>
            <person name="Manigandan V."/>
        </authorList>
    </citation>
    <scope>NUCLEOTIDE SEQUENCE [LARGE SCALE GENOMIC DNA]</scope>
    <source>
        <strain evidence="3 4">CARE-V15</strain>
    </source>
</reference>
<evidence type="ECO:0000259" key="2">
    <source>
        <dbReference type="PROSITE" id="PS50943"/>
    </source>
</evidence>
<name>A0ABD4L759_9GAMM</name>
<keyword evidence="1" id="KW-0238">DNA-binding</keyword>
<dbReference type="SUPFAM" id="SSF47413">
    <property type="entry name" value="lambda repressor-like DNA-binding domains"/>
    <property type="match status" value="1"/>
</dbReference>
<dbReference type="SMART" id="SM00530">
    <property type="entry name" value="HTH_XRE"/>
    <property type="match status" value="1"/>
</dbReference>
<organism evidence="3 4">
    <name type="scientific">Bisbaumannia pacifica</name>
    <dbReference type="NCBI Taxonomy" id="77098"/>
    <lineage>
        <taxon>Bacteria</taxon>
        <taxon>Pseudomonadati</taxon>
        <taxon>Pseudomonadota</taxon>
        <taxon>Gammaproteobacteria</taxon>
        <taxon>Oceanospirillales</taxon>
        <taxon>Halomonadaceae</taxon>
        <taxon>Bisbaumannia</taxon>
    </lineage>
</organism>
<evidence type="ECO:0000313" key="3">
    <source>
        <dbReference type="EMBL" id="MBH8581911.1"/>
    </source>
</evidence>
<evidence type="ECO:0000256" key="1">
    <source>
        <dbReference type="ARBA" id="ARBA00023125"/>
    </source>
</evidence>
<dbReference type="EMBL" id="JAEDAF010000025">
    <property type="protein sequence ID" value="MBH8581911.1"/>
    <property type="molecule type" value="Genomic_DNA"/>
</dbReference>
<gene>
    <name evidence="3" type="ORF">I7V36_17550</name>
</gene>
<dbReference type="InterPro" id="IPR011051">
    <property type="entry name" value="RmlC_Cupin_sf"/>
</dbReference>
<dbReference type="Gene3D" id="1.10.260.40">
    <property type="entry name" value="lambda repressor-like DNA-binding domains"/>
    <property type="match status" value="1"/>
</dbReference>
<dbReference type="InterPro" id="IPR050807">
    <property type="entry name" value="TransReg_Diox_bact_type"/>
</dbReference>
<dbReference type="CDD" id="cd00093">
    <property type="entry name" value="HTH_XRE"/>
    <property type="match status" value="1"/>
</dbReference>
<comment type="caution">
    <text evidence="3">The sequence shown here is derived from an EMBL/GenBank/DDBJ whole genome shotgun (WGS) entry which is preliminary data.</text>
</comment>
<accession>A0ABD4L759</accession>
<dbReference type="PROSITE" id="PS50943">
    <property type="entry name" value="HTH_CROC1"/>
    <property type="match status" value="1"/>
</dbReference>
<dbReference type="PANTHER" id="PTHR46797">
    <property type="entry name" value="HTH-TYPE TRANSCRIPTIONAL REGULATOR"/>
    <property type="match status" value="1"/>
</dbReference>
<dbReference type="InterPro" id="IPR001387">
    <property type="entry name" value="Cro/C1-type_HTH"/>
</dbReference>
<evidence type="ECO:0000313" key="4">
    <source>
        <dbReference type="Proteomes" id="UP000651738"/>
    </source>
</evidence>
<dbReference type="InterPro" id="IPR014710">
    <property type="entry name" value="RmlC-like_jellyroll"/>
</dbReference>
<sequence>MERKTTKLQGARIRSLRKLKGMTLMQLSEKTGLSHGYLSQIERGISQPSITSLVDIAQALGVTMQWLFSETEEKDNNPNDTVKDDKLVRKGGRVIIEYKDGIIDQLMTPRSNNNLEIIHSTYPPGTHSEPYSHKGHEAVLVLTGKLEVEVSGAKYVLNEGDCLSFTSTEPHAHTNLSDETTVALWFVTPASF</sequence>
<dbReference type="CDD" id="cd02209">
    <property type="entry name" value="cupin_XRE_C"/>
    <property type="match status" value="1"/>
</dbReference>
<dbReference type="InterPro" id="IPR013096">
    <property type="entry name" value="Cupin_2"/>
</dbReference>
<dbReference type="PANTHER" id="PTHR46797:SF2">
    <property type="entry name" value="TRANSCRIPTIONAL REGULATOR"/>
    <property type="match status" value="1"/>
</dbReference>
<dbReference type="InterPro" id="IPR010982">
    <property type="entry name" value="Lambda_DNA-bd_dom_sf"/>
</dbReference>
<dbReference type="RefSeq" id="WP_198058596.1">
    <property type="nucleotide sequence ID" value="NZ_JAEDAF010000025.1"/>
</dbReference>
<dbReference type="Pfam" id="PF07883">
    <property type="entry name" value="Cupin_2"/>
    <property type="match status" value="1"/>
</dbReference>
<dbReference type="Gene3D" id="2.60.120.10">
    <property type="entry name" value="Jelly Rolls"/>
    <property type="match status" value="1"/>
</dbReference>
<dbReference type="AlphaFoldDB" id="A0ABD4L759"/>
<dbReference type="GO" id="GO:0003677">
    <property type="term" value="F:DNA binding"/>
    <property type="evidence" value="ECO:0007669"/>
    <property type="project" value="UniProtKB-KW"/>
</dbReference>
<dbReference type="Pfam" id="PF01381">
    <property type="entry name" value="HTH_3"/>
    <property type="match status" value="1"/>
</dbReference>
<proteinExistence type="predicted"/>